<reference evidence="1 2" key="1">
    <citation type="journal article" date="2008" name="J. Bacteriol.">
        <title>Insights into the environmental resistance gene pool from the genome sequence of the multidrug-resistant environmental isolate Escherichia coli SMS-3-5.</title>
        <authorList>
            <person name="Fricke W.F."/>
            <person name="Wright M.S."/>
            <person name="Lindell A.H."/>
            <person name="Harkins D.M."/>
            <person name="Baker-Austin C."/>
            <person name="Ravel J."/>
            <person name="Stepanauskas R."/>
        </authorList>
    </citation>
    <scope>NUCLEOTIDE SEQUENCE [LARGE SCALE GENOMIC DNA]</scope>
    <source>
        <strain evidence="2">SMS-3-5 / SECEC</strain>
    </source>
</reference>
<evidence type="ECO:0000313" key="2">
    <source>
        <dbReference type="Proteomes" id="UP000007011"/>
    </source>
</evidence>
<dbReference type="AlphaFoldDB" id="B1LRD3"/>
<dbReference type="KEGG" id="ecm:EcSMS35_4727"/>
<sequence length="47" mass="5555">MSAIIDTERPFPSRTIENKNAHTLTFNSNKPFALTKYCIKCLHRFWL</sequence>
<dbReference type="Proteomes" id="UP000007011">
    <property type="component" value="Chromosome"/>
</dbReference>
<proteinExistence type="predicted"/>
<accession>B1LRD3</accession>
<name>B1LRD3_ECOSM</name>
<dbReference type="EMBL" id="CP000970">
    <property type="protein sequence ID" value="ACB16979.1"/>
    <property type="molecule type" value="Genomic_DNA"/>
</dbReference>
<dbReference type="HOGENOM" id="CLU_3199108_0_0_6"/>
<evidence type="ECO:0000313" key="1">
    <source>
        <dbReference type="EMBL" id="ACB16979.1"/>
    </source>
</evidence>
<gene>
    <name evidence="1" type="ordered locus">EcSMS35_4727</name>
</gene>
<organism evidence="1 2">
    <name type="scientific">Escherichia coli (strain SMS-3-5 / SECEC)</name>
    <dbReference type="NCBI Taxonomy" id="439855"/>
    <lineage>
        <taxon>Bacteria</taxon>
        <taxon>Pseudomonadati</taxon>
        <taxon>Pseudomonadota</taxon>
        <taxon>Gammaproteobacteria</taxon>
        <taxon>Enterobacterales</taxon>
        <taxon>Enterobacteriaceae</taxon>
        <taxon>Escherichia</taxon>
    </lineage>
</organism>
<protein>
    <submittedName>
        <fullName evidence="1">Uncharacterized protein</fullName>
    </submittedName>
</protein>